<accession>A0A327X7Q3</accession>
<name>A0A327X7Q3_LARAB</name>
<sequence>MEELLPINIRIAGRTYPLSVRAEDEETAREAGRLVNERFLEEKNKKKKRDDQDILAVVAVMNTVRWLEARRERTDLQDKIAQRISRLDELIDSTLTT</sequence>
<dbReference type="Pfam" id="PF05164">
    <property type="entry name" value="ZapA"/>
    <property type="match status" value="1"/>
</dbReference>
<dbReference type="AlphaFoldDB" id="A0A327X7Q3"/>
<evidence type="ECO:0000313" key="1">
    <source>
        <dbReference type="EMBL" id="RAK03027.1"/>
    </source>
</evidence>
<dbReference type="GO" id="GO:0051301">
    <property type="term" value="P:cell division"/>
    <property type="evidence" value="ECO:0007669"/>
    <property type="project" value="UniProtKB-KW"/>
</dbReference>
<keyword evidence="1" id="KW-0132">Cell division</keyword>
<proteinExistence type="predicted"/>
<evidence type="ECO:0000313" key="2">
    <source>
        <dbReference type="Proteomes" id="UP000248790"/>
    </source>
</evidence>
<dbReference type="EMBL" id="QLMC01000001">
    <property type="protein sequence ID" value="RAK03027.1"/>
    <property type="molecule type" value="Genomic_DNA"/>
</dbReference>
<dbReference type="InterPro" id="IPR036192">
    <property type="entry name" value="Cell_div_ZapA-like_sf"/>
</dbReference>
<protein>
    <submittedName>
        <fullName evidence="1">Cell division protein ZapA</fullName>
    </submittedName>
</protein>
<reference evidence="1 2" key="1">
    <citation type="submission" date="2018-06" db="EMBL/GenBank/DDBJ databases">
        <title>Genomic Encyclopedia of Archaeal and Bacterial Type Strains, Phase II (KMG-II): from individual species to whole genera.</title>
        <authorList>
            <person name="Goeker M."/>
        </authorList>
    </citation>
    <scope>NUCLEOTIDE SEQUENCE [LARGE SCALE GENOMIC DNA]</scope>
    <source>
        <strain evidence="1 2">DSM 21851</strain>
    </source>
</reference>
<dbReference type="RefSeq" id="WP_111627175.1">
    <property type="nucleotide sequence ID" value="NZ_QLMC01000001.1"/>
</dbReference>
<dbReference type="SUPFAM" id="SSF102829">
    <property type="entry name" value="Cell division protein ZapA-like"/>
    <property type="match status" value="1"/>
</dbReference>
<organism evidence="1 2">
    <name type="scientific">Larkinella arboricola</name>
    <dbReference type="NCBI Taxonomy" id="643671"/>
    <lineage>
        <taxon>Bacteria</taxon>
        <taxon>Pseudomonadati</taxon>
        <taxon>Bacteroidota</taxon>
        <taxon>Cytophagia</taxon>
        <taxon>Cytophagales</taxon>
        <taxon>Spirosomataceae</taxon>
        <taxon>Larkinella</taxon>
    </lineage>
</organism>
<keyword evidence="1" id="KW-0131">Cell cycle</keyword>
<gene>
    <name evidence="1" type="ORF">LX87_01149</name>
</gene>
<comment type="caution">
    <text evidence="1">The sequence shown here is derived from an EMBL/GenBank/DDBJ whole genome shotgun (WGS) entry which is preliminary data.</text>
</comment>
<dbReference type="Proteomes" id="UP000248790">
    <property type="component" value="Unassembled WGS sequence"/>
</dbReference>
<dbReference type="OrthoDB" id="1495773at2"/>
<keyword evidence="2" id="KW-1185">Reference proteome</keyword>
<dbReference type="InterPro" id="IPR007838">
    <property type="entry name" value="Cell_div_ZapA-like"/>
</dbReference>